<dbReference type="OrthoDB" id="373498at2759"/>
<evidence type="ECO:0000313" key="1">
    <source>
        <dbReference type="EMBL" id="KNE70414.1"/>
    </source>
</evidence>
<dbReference type="EMBL" id="GG745365">
    <property type="protein sequence ID" value="KNE70414.1"/>
    <property type="molecule type" value="Genomic_DNA"/>
</dbReference>
<dbReference type="CDD" id="cd18090">
    <property type="entry name" value="Arginine_MT_Sfm1"/>
    <property type="match status" value="1"/>
</dbReference>
<keyword evidence="2" id="KW-1185">Reference proteome</keyword>
<protein>
    <recommendedName>
        <fullName evidence="3">DUF431-domain-containing protein</fullName>
    </recommendedName>
</protein>
<dbReference type="PANTHER" id="PTHR35517:SF1">
    <property type="entry name" value="PROTEIN ARGININE N-METHYLTRANSFERASE SFM1"/>
    <property type="match status" value="1"/>
</dbReference>
<proteinExistence type="predicted"/>
<name>A0A0L0T765_ALLM3</name>
<accession>A0A0L0T765</accession>
<dbReference type="STRING" id="578462.A0A0L0T765"/>
<sequence>MKYIVEHMEEDLHEWCRLEYAHMLSYLAPGQLIFTNMQQHIVDDLKDSKNDVAKALEGCVPTTKDVTELGIPIDRICLLDMEGPKDLEPADADKFDYMLFGGILGDGYESADRTSILRKLGFPSRRLGPVHMTTDTAVIATHLILEKKQPLDQIVFSDLPTVHFSKTDSVELPYRYIGIKDPKTGEVTPKLPPGMYELLKRDNECDVFDLNLN</sequence>
<dbReference type="PANTHER" id="PTHR35517">
    <property type="entry name" value="PROTEIN ARGININE N-METHYLTRANSFERASE SFM1"/>
    <property type="match status" value="1"/>
</dbReference>
<dbReference type="GO" id="GO:0035241">
    <property type="term" value="F:protein-arginine omega-N monomethyltransferase activity"/>
    <property type="evidence" value="ECO:0007669"/>
    <property type="project" value="TreeGrafter"/>
</dbReference>
<dbReference type="AlphaFoldDB" id="A0A0L0T765"/>
<reference evidence="1 2" key="1">
    <citation type="submission" date="2009-11" db="EMBL/GenBank/DDBJ databases">
        <title>Annotation of Allomyces macrogynus ATCC 38327.</title>
        <authorList>
            <consortium name="The Broad Institute Genome Sequencing Platform"/>
            <person name="Russ C."/>
            <person name="Cuomo C."/>
            <person name="Burger G."/>
            <person name="Gray M.W."/>
            <person name="Holland P.W.H."/>
            <person name="King N."/>
            <person name="Lang F.B.F."/>
            <person name="Roger A.J."/>
            <person name="Ruiz-Trillo I."/>
            <person name="Young S.K."/>
            <person name="Zeng Q."/>
            <person name="Gargeya S."/>
            <person name="Fitzgerald M."/>
            <person name="Haas B."/>
            <person name="Abouelleil A."/>
            <person name="Alvarado L."/>
            <person name="Arachchi H.M."/>
            <person name="Berlin A."/>
            <person name="Chapman S.B."/>
            <person name="Gearin G."/>
            <person name="Goldberg J."/>
            <person name="Griggs A."/>
            <person name="Gujja S."/>
            <person name="Hansen M."/>
            <person name="Heiman D."/>
            <person name="Howarth C."/>
            <person name="Larimer J."/>
            <person name="Lui A."/>
            <person name="MacDonald P.J.P."/>
            <person name="McCowen C."/>
            <person name="Montmayeur A."/>
            <person name="Murphy C."/>
            <person name="Neiman D."/>
            <person name="Pearson M."/>
            <person name="Priest M."/>
            <person name="Roberts A."/>
            <person name="Saif S."/>
            <person name="Shea T."/>
            <person name="Sisk P."/>
            <person name="Stolte C."/>
            <person name="Sykes S."/>
            <person name="Wortman J."/>
            <person name="Nusbaum C."/>
            <person name="Birren B."/>
        </authorList>
    </citation>
    <scope>NUCLEOTIDE SEQUENCE [LARGE SCALE GENOMIC DNA]</scope>
    <source>
        <strain evidence="1 2">ATCC 38327</strain>
    </source>
</reference>
<reference evidence="2" key="2">
    <citation type="submission" date="2009-11" db="EMBL/GenBank/DDBJ databases">
        <title>The Genome Sequence of Allomyces macrogynus strain ATCC 38327.</title>
        <authorList>
            <consortium name="The Broad Institute Genome Sequencing Platform"/>
            <person name="Russ C."/>
            <person name="Cuomo C."/>
            <person name="Shea T."/>
            <person name="Young S.K."/>
            <person name="Zeng Q."/>
            <person name="Koehrsen M."/>
            <person name="Haas B."/>
            <person name="Borodovsky M."/>
            <person name="Guigo R."/>
            <person name="Alvarado L."/>
            <person name="Berlin A."/>
            <person name="Borenstein D."/>
            <person name="Chen Z."/>
            <person name="Engels R."/>
            <person name="Freedman E."/>
            <person name="Gellesch M."/>
            <person name="Goldberg J."/>
            <person name="Griggs A."/>
            <person name="Gujja S."/>
            <person name="Heiman D."/>
            <person name="Hepburn T."/>
            <person name="Howarth C."/>
            <person name="Jen D."/>
            <person name="Larson L."/>
            <person name="Lewis B."/>
            <person name="Mehta T."/>
            <person name="Park D."/>
            <person name="Pearson M."/>
            <person name="Roberts A."/>
            <person name="Saif S."/>
            <person name="Shenoy N."/>
            <person name="Sisk P."/>
            <person name="Stolte C."/>
            <person name="Sykes S."/>
            <person name="Walk T."/>
            <person name="White J."/>
            <person name="Yandava C."/>
            <person name="Burger G."/>
            <person name="Gray M.W."/>
            <person name="Holland P.W.H."/>
            <person name="King N."/>
            <person name="Lang F.B.F."/>
            <person name="Roger A.J."/>
            <person name="Ruiz-Trillo I."/>
            <person name="Lander E."/>
            <person name="Nusbaum C."/>
        </authorList>
    </citation>
    <scope>NUCLEOTIDE SEQUENCE [LARGE SCALE GENOMIC DNA]</scope>
    <source>
        <strain evidence="2">ATCC 38327</strain>
    </source>
</reference>
<dbReference type="Pfam" id="PF04252">
    <property type="entry name" value="SFM1-like"/>
    <property type="match status" value="1"/>
</dbReference>
<dbReference type="Proteomes" id="UP000054350">
    <property type="component" value="Unassembled WGS sequence"/>
</dbReference>
<dbReference type="eggNOG" id="ENOG502RXXJ">
    <property type="taxonomic scope" value="Eukaryota"/>
</dbReference>
<dbReference type="InterPro" id="IPR007364">
    <property type="entry name" value="SFM1-like"/>
</dbReference>
<evidence type="ECO:0000313" key="2">
    <source>
        <dbReference type="Proteomes" id="UP000054350"/>
    </source>
</evidence>
<organism evidence="1 2">
    <name type="scientific">Allomyces macrogynus (strain ATCC 38327)</name>
    <name type="common">Allomyces javanicus var. macrogynus</name>
    <dbReference type="NCBI Taxonomy" id="578462"/>
    <lineage>
        <taxon>Eukaryota</taxon>
        <taxon>Fungi</taxon>
        <taxon>Fungi incertae sedis</taxon>
        <taxon>Blastocladiomycota</taxon>
        <taxon>Blastocladiomycetes</taxon>
        <taxon>Blastocladiales</taxon>
        <taxon>Blastocladiaceae</taxon>
        <taxon>Allomyces</taxon>
    </lineage>
</organism>
<evidence type="ECO:0008006" key="3">
    <source>
        <dbReference type="Google" id="ProtNLM"/>
    </source>
</evidence>
<dbReference type="OMA" id="LEYIHIC"/>
<gene>
    <name evidence="1" type="ORF">AMAG_14548</name>
</gene>
<dbReference type="VEuPathDB" id="FungiDB:AMAG_14548"/>